<accession>A0A6J7V873</accession>
<dbReference type="PANTHER" id="PTHR12608:SF1">
    <property type="entry name" value="TRANSMEMBRANE PROTEIN 165"/>
    <property type="match status" value="1"/>
</dbReference>
<feature type="transmembrane region" description="Helical" evidence="6">
    <location>
        <begin position="145"/>
        <end position="166"/>
    </location>
</feature>
<keyword evidence="4 6" id="KW-1133">Transmembrane helix</keyword>
<evidence type="ECO:0000256" key="2">
    <source>
        <dbReference type="ARBA" id="ARBA00009190"/>
    </source>
</evidence>
<organism evidence="10">
    <name type="scientific">freshwater metagenome</name>
    <dbReference type="NCBI Taxonomy" id="449393"/>
    <lineage>
        <taxon>unclassified sequences</taxon>
        <taxon>metagenomes</taxon>
        <taxon>ecological metagenomes</taxon>
    </lineage>
</organism>
<dbReference type="InterPro" id="IPR001727">
    <property type="entry name" value="GDT1-like"/>
</dbReference>
<proteinExistence type="inferred from homology"/>
<comment type="similarity">
    <text evidence="2">Belongs to the GDT1 family.</text>
</comment>
<evidence type="ECO:0000313" key="8">
    <source>
        <dbReference type="EMBL" id="CAB4698033.1"/>
    </source>
</evidence>
<dbReference type="GO" id="GO:0016020">
    <property type="term" value="C:membrane"/>
    <property type="evidence" value="ECO:0007669"/>
    <property type="project" value="UniProtKB-SubCell"/>
</dbReference>
<dbReference type="EMBL" id="CAEZXB010000022">
    <property type="protein sequence ID" value="CAB4680612.1"/>
    <property type="molecule type" value="Genomic_DNA"/>
</dbReference>
<evidence type="ECO:0000256" key="5">
    <source>
        <dbReference type="ARBA" id="ARBA00023136"/>
    </source>
</evidence>
<dbReference type="GO" id="GO:0046873">
    <property type="term" value="F:metal ion transmembrane transporter activity"/>
    <property type="evidence" value="ECO:0007669"/>
    <property type="project" value="InterPro"/>
</dbReference>
<keyword evidence="5 6" id="KW-0472">Membrane</keyword>
<evidence type="ECO:0000256" key="6">
    <source>
        <dbReference type="SAM" id="Phobius"/>
    </source>
</evidence>
<dbReference type="PANTHER" id="PTHR12608">
    <property type="entry name" value="TRANSMEMBRANE PROTEIN HTP-1 RELATED"/>
    <property type="match status" value="1"/>
</dbReference>
<evidence type="ECO:0000256" key="4">
    <source>
        <dbReference type="ARBA" id="ARBA00022989"/>
    </source>
</evidence>
<dbReference type="AlphaFoldDB" id="A0A6J7V873"/>
<evidence type="ECO:0000313" key="9">
    <source>
        <dbReference type="EMBL" id="CAB4845523.1"/>
    </source>
</evidence>
<reference evidence="10" key="1">
    <citation type="submission" date="2020-05" db="EMBL/GenBank/DDBJ databases">
        <authorList>
            <person name="Chiriac C."/>
            <person name="Salcher M."/>
            <person name="Ghai R."/>
            <person name="Kavagutti S V."/>
        </authorList>
    </citation>
    <scope>NUCLEOTIDE SEQUENCE</scope>
</reference>
<feature type="transmembrane region" description="Helical" evidence="6">
    <location>
        <begin position="6"/>
        <end position="30"/>
    </location>
</feature>
<sequence>MSFLAIITTFVLIFPIELPDKTFIATLVLATRFPPKMVWLGVSLAFGIQSLVAVVAGRLLILMPEYIVTVISTVGFLLGGFLLFRGASHEPEKEEREEHEFEAKIKKSATGLKAAGISFAIIFAAEWGDLSQLLAVGLVAQGRPPLSVFIGSWAALIAVAGLGVIVGKRLQHKISVVLLRRIGGTLCFALALWEIIHLLSS</sequence>
<comment type="subcellular location">
    <subcellularLocation>
        <location evidence="1">Membrane</location>
        <topology evidence="1">Multi-pass membrane protein</topology>
    </subcellularLocation>
</comment>
<dbReference type="EMBL" id="CAEZXN010000021">
    <property type="protein sequence ID" value="CAB4698033.1"/>
    <property type="molecule type" value="Genomic_DNA"/>
</dbReference>
<feature type="transmembrane region" description="Helical" evidence="6">
    <location>
        <begin position="37"/>
        <end position="60"/>
    </location>
</feature>
<keyword evidence="3 6" id="KW-0812">Transmembrane</keyword>
<dbReference type="EMBL" id="CAFBRC010000027">
    <property type="protein sequence ID" value="CAB5074209.1"/>
    <property type="molecule type" value="Genomic_DNA"/>
</dbReference>
<feature type="transmembrane region" description="Helical" evidence="6">
    <location>
        <begin position="108"/>
        <end position="125"/>
    </location>
</feature>
<feature type="transmembrane region" description="Helical" evidence="6">
    <location>
        <begin position="178"/>
        <end position="199"/>
    </location>
</feature>
<evidence type="ECO:0000313" key="7">
    <source>
        <dbReference type="EMBL" id="CAB4680612.1"/>
    </source>
</evidence>
<dbReference type="Pfam" id="PF01169">
    <property type="entry name" value="GDT1"/>
    <property type="match status" value="2"/>
</dbReference>
<dbReference type="EMBL" id="CAFBAA010000068">
    <property type="protein sequence ID" value="CAB4845523.1"/>
    <property type="molecule type" value="Genomic_DNA"/>
</dbReference>
<feature type="transmembrane region" description="Helical" evidence="6">
    <location>
        <begin position="66"/>
        <end position="87"/>
    </location>
</feature>
<evidence type="ECO:0000256" key="1">
    <source>
        <dbReference type="ARBA" id="ARBA00004141"/>
    </source>
</evidence>
<evidence type="ECO:0000313" key="10">
    <source>
        <dbReference type="EMBL" id="CAB5074209.1"/>
    </source>
</evidence>
<evidence type="ECO:0000256" key="3">
    <source>
        <dbReference type="ARBA" id="ARBA00022692"/>
    </source>
</evidence>
<name>A0A6J7V873_9ZZZZ</name>
<protein>
    <submittedName>
        <fullName evidence="10">Unannotated protein</fullName>
    </submittedName>
</protein>
<gene>
    <name evidence="7" type="ORF">UFOPK2342_01117</name>
    <name evidence="8" type="ORF">UFOPK2423_01003</name>
    <name evidence="9" type="ORF">UFOPK3266_01655</name>
    <name evidence="10" type="ORF">UFOPK4367_00553</name>
</gene>